<name>A0A2N0DAU9_RHISU</name>
<gene>
    <name evidence="1" type="ORF">CWR43_14290</name>
</gene>
<dbReference type="Proteomes" id="UP000232164">
    <property type="component" value="Unassembled WGS sequence"/>
</dbReference>
<sequence length="85" mass="8974">MRELPADMKSPDYGHPHDPAWLASKISKTKSAISGSINLACLAWNDGGALMKLVFFPISVSITQKTAPNVKAAAISNATFVMAAT</sequence>
<organism evidence="1 2">
    <name type="scientific">Rhizobium sullae</name>
    <name type="common">Rhizobium hedysari</name>
    <dbReference type="NCBI Taxonomy" id="50338"/>
    <lineage>
        <taxon>Bacteria</taxon>
        <taxon>Pseudomonadati</taxon>
        <taxon>Pseudomonadota</taxon>
        <taxon>Alphaproteobacteria</taxon>
        <taxon>Hyphomicrobiales</taxon>
        <taxon>Rhizobiaceae</taxon>
        <taxon>Rhizobium/Agrobacterium group</taxon>
        <taxon>Rhizobium</taxon>
    </lineage>
</organism>
<evidence type="ECO:0000313" key="1">
    <source>
        <dbReference type="EMBL" id="PKA43212.1"/>
    </source>
</evidence>
<dbReference type="AlphaFoldDB" id="A0A2N0DAU9"/>
<evidence type="ECO:0000313" key="2">
    <source>
        <dbReference type="Proteomes" id="UP000232164"/>
    </source>
</evidence>
<protein>
    <submittedName>
        <fullName evidence="1">Uncharacterized protein</fullName>
    </submittedName>
</protein>
<reference evidence="1 2" key="1">
    <citation type="submission" date="2017-11" db="EMBL/GenBank/DDBJ databases">
        <authorList>
            <person name="Han C.G."/>
        </authorList>
    </citation>
    <scope>NUCLEOTIDE SEQUENCE [LARGE SCALE GENOMIC DNA]</scope>
    <source>
        <strain evidence="1 2">HCNT1</strain>
    </source>
</reference>
<accession>A0A2N0DAU9</accession>
<reference evidence="1 2" key="2">
    <citation type="submission" date="2017-12" db="EMBL/GenBank/DDBJ databases">
        <title>Genome sequence of Rhizobium sullae HCNT1 isolated from Sulla coronaria nodules and featuring peculiar denitrification phenotypes.</title>
        <authorList>
            <person name="De Diego-Diaz B."/>
            <person name="Treu L."/>
            <person name="Campanaro S."/>
            <person name="Da Silva Duarte V."/>
            <person name="Basaglia M."/>
            <person name="Favaro L."/>
            <person name="Casella S."/>
            <person name="Squartini A."/>
        </authorList>
    </citation>
    <scope>NUCLEOTIDE SEQUENCE [LARGE SCALE GENOMIC DNA]</scope>
    <source>
        <strain evidence="1 2">HCNT1</strain>
    </source>
</reference>
<comment type="caution">
    <text evidence="1">The sequence shown here is derived from an EMBL/GenBank/DDBJ whole genome shotgun (WGS) entry which is preliminary data.</text>
</comment>
<dbReference type="EMBL" id="PIQN01000008">
    <property type="protein sequence ID" value="PKA43212.1"/>
    <property type="molecule type" value="Genomic_DNA"/>
</dbReference>
<proteinExistence type="predicted"/>